<sequence length="129" mass="14517">MTPRHRRRARTNSTHNQTSYRLTATWPSTTRPTLFQTTDRRRLDKVARQLAGAGATVDIEEHTGHGAWTALRRLEPSRAQRPRPTAAGQRDSGPEERLDGVERLMSRPPIPRDGGKPQARTVAHGRGIR</sequence>
<feature type="compositionally biased region" description="Basic and acidic residues" evidence="1">
    <location>
        <begin position="92"/>
        <end position="105"/>
    </location>
</feature>
<accession>A0ABN2Z794</accession>
<keyword evidence="3" id="KW-1185">Reference proteome</keyword>
<proteinExistence type="predicted"/>
<feature type="region of interest" description="Disordered" evidence="1">
    <location>
        <begin position="1"/>
        <end position="40"/>
    </location>
</feature>
<reference evidence="2 3" key="1">
    <citation type="journal article" date="2019" name="Int. J. Syst. Evol. Microbiol.">
        <title>The Global Catalogue of Microorganisms (GCM) 10K type strain sequencing project: providing services to taxonomists for standard genome sequencing and annotation.</title>
        <authorList>
            <consortium name="The Broad Institute Genomics Platform"/>
            <consortium name="The Broad Institute Genome Sequencing Center for Infectious Disease"/>
            <person name="Wu L."/>
            <person name="Ma J."/>
        </authorList>
    </citation>
    <scope>NUCLEOTIDE SEQUENCE [LARGE SCALE GENOMIC DNA]</scope>
    <source>
        <strain evidence="2 3">JCM 14560</strain>
    </source>
</reference>
<dbReference type="Proteomes" id="UP001422759">
    <property type="component" value="Unassembled WGS sequence"/>
</dbReference>
<feature type="compositionally biased region" description="Basic residues" evidence="1">
    <location>
        <begin position="1"/>
        <end position="10"/>
    </location>
</feature>
<organism evidence="2 3">
    <name type="scientific">Kitasatospora kazusensis</name>
    <dbReference type="NCBI Taxonomy" id="407974"/>
    <lineage>
        <taxon>Bacteria</taxon>
        <taxon>Bacillati</taxon>
        <taxon>Actinomycetota</taxon>
        <taxon>Actinomycetes</taxon>
        <taxon>Kitasatosporales</taxon>
        <taxon>Streptomycetaceae</taxon>
        <taxon>Kitasatospora</taxon>
    </lineage>
</organism>
<name>A0ABN2Z794_9ACTN</name>
<dbReference type="EMBL" id="BAAANT010000008">
    <property type="protein sequence ID" value="GAA2137847.1"/>
    <property type="molecule type" value="Genomic_DNA"/>
</dbReference>
<dbReference type="RefSeq" id="WP_344462785.1">
    <property type="nucleotide sequence ID" value="NZ_BAAANT010000008.1"/>
</dbReference>
<protein>
    <submittedName>
        <fullName evidence="2">Uncharacterized protein</fullName>
    </submittedName>
</protein>
<gene>
    <name evidence="2" type="ORF">GCM10009760_18700</name>
</gene>
<comment type="caution">
    <text evidence="2">The sequence shown here is derived from an EMBL/GenBank/DDBJ whole genome shotgun (WGS) entry which is preliminary data.</text>
</comment>
<feature type="compositionally biased region" description="Polar residues" evidence="1">
    <location>
        <begin position="11"/>
        <end position="37"/>
    </location>
</feature>
<evidence type="ECO:0000313" key="2">
    <source>
        <dbReference type="EMBL" id="GAA2137847.1"/>
    </source>
</evidence>
<evidence type="ECO:0000256" key="1">
    <source>
        <dbReference type="SAM" id="MobiDB-lite"/>
    </source>
</evidence>
<evidence type="ECO:0000313" key="3">
    <source>
        <dbReference type="Proteomes" id="UP001422759"/>
    </source>
</evidence>
<feature type="region of interest" description="Disordered" evidence="1">
    <location>
        <begin position="72"/>
        <end position="129"/>
    </location>
</feature>